<keyword evidence="2" id="KW-0732">Signal</keyword>
<reference evidence="3 4" key="1">
    <citation type="submission" date="2018-02" db="EMBL/GenBank/DDBJ databases">
        <title>Draft genome of wild Prunus yedoensis var. nudiflora.</title>
        <authorList>
            <person name="Baek S."/>
            <person name="Kim J.-H."/>
            <person name="Choi K."/>
            <person name="Kim G.-B."/>
            <person name="Cho A."/>
            <person name="Jang H."/>
            <person name="Shin C.-H."/>
            <person name="Yu H.-J."/>
            <person name="Mun J.-H."/>
        </authorList>
    </citation>
    <scope>NUCLEOTIDE SEQUENCE [LARGE SCALE GENOMIC DNA]</scope>
    <source>
        <strain evidence="4">cv. Jeju island</strain>
        <tissue evidence="3">Leaf</tissue>
    </source>
</reference>
<dbReference type="Proteomes" id="UP000250321">
    <property type="component" value="Unassembled WGS sequence"/>
</dbReference>
<feature type="compositionally biased region" description="Polar residues" evidence="1">
    <location>
        <begin position="31"/>
        <end position="50"/>
    </location>
</feature>
<feature type="region of interest" description="Disordered" evidence="1">
    <location>
        <begin position="31"/>
        <end position="62"/>
    </location>
</feature>
<name>A0A314Z8Z2_PRUYE</name>
<feature type="signal peptide" evidence="2">
    <location>
        <begin position="1"/>
        <end position="23"/>
    </location>
</feature>
<sequence length="62" mass="6573">MAANFMAKLLIAAAVLLPSVVLCSFSTTLYPGESFSNKPQSGTESTQSLRPSPEWKDVAAVL</sequence>
<dbReference type="EMBL" id="PJQY01000188">
    <property type="protein sequence ID" value="PQQ16545.1"/>
    <property type="molecule type" value="Genomic_DNA"/>
</dbReference>
<comment type="caution">
    <text evidence="3">The sequence shown here is derived from an EMBL/GenBank/DDBJ whole genome shotgun (WGS) entry which is preliminary data.</text>
</comment>
<organism evidence="3 4">
    <name type="scientific">Prunus yedoensis var. nudiflora</name>
    <dbReference type="NCBI Taxonomy" id="2094558"/>
    <lineage>
        <taxon>Eukaryota</taxon>
        <taxon>Viridiplantae</taxon>
        <taxon>Streptophyta</taxon>
        <taxon>Embryophyta</taxon>
        <taxon>Tracheophyta</taxon>
        <taxon>Spermatophyta</taxon>
        <taxon>Magnoliopsida</taxon>
        <taxon>eudicotyledons</taxon>
        <taxon>Gunneridae</taxon>
        <taxon>Pentapetalae</taxon>
        <taxon>rosids</taxon>
        <taxon>fabids</taxon>
        <taxon>Rosales</taxon>
        <taxon>Rosaceae</taxon>
        <taxon>Amygdaloideae</taxon>
        <taxon>Amygdaleae</taxon>
        <taxon>Prunus</taxon>
    </lineage>
</organism>
<evidence type="ECO:0000256" key="1">
    <source>
        <dbReference type="SAM" id="MobiDB-lite"/>
    </source>
</evidence>
<evidence type="ECO:0000256" key="2">
    <source>
        <dbReference type="SAM" id="SignalP"/>
    </source>
</evidence>
<evidence type="ECO:0000313" key="3">
    <source>
        <dbReference type="EMBL" id="PQQ16545.1"/>
    </source>
</evidence>
<feature type="compositionally biased region" description="Basic and acidic residues" evidence="1">
    <location>
        <begin position="53"/>
        <end position="62"/>
    </location>
</feature>
<gene>
    <name evidence="3" type="ORF">Pyn_35286</name>
</gene>
<proteinExistence type="predicted"/>
<protein>
    <submittedName>
        <fullName evidence="3">Uncharacterized protein</fullName>
    </submittedName>
</protein>
<keyword evidence="4" id="KW-1185">Reference proteome</keyword>
<accession>A0A314Z8Z2</accession>
<dbReference type="AlphaFoldDB" id="A0A314Z8Z2"/>
<feature type="chain" id="PRO_5016417595" evidence="2">
    <location>
        <begin position="24"/>
        <end position="62"/>
    </location>
</feature>
<evidence type="ECO:0000313" key="4">
    <source>
        <dbReference type="Proteomes" id="UP000250321"/>
    </source>
</evidence>